<organism evidence="3 4">
    <name type="scientific">Candidatus Protochlamydia naegleriophila</name>
    <dbReference type="NCBI Taxonomy" id="389348"/>
    <lineage>
        <taxon>Bacteria</taxon>
        <taxon>Pseudomonadati</taxon>
        <taxon>Chlamydiota</taxon>
        <taxon>Chlamydiia</taxon>
        <taxon>Parachlamydiales</taxon>
        <taxon>Parachlamydiaceae</taxon>
        <taxon>Candidatus Protochlamydia</taxon>
    </lineage>
</organism>
<dbReference type="STRING" id="389348.PNK_1163"/>
<dbReference type="Pfam" id="PF00326">
    <property type="entry name" value="Peptidase_S9"/>
    <property type="match status" value="1"/>
</dbReference>
<accession>A0A0U5CPS6</accession>
<dbReference type="EMBL" id="LN879502">
    <property type="protein sequence ID" value="CUI16780.1"/>
    <property type="molecule type" value="Genomic_DNA"/>
</dbReference>
<dbReference type="RefSeq" id="WP_158021717.1">
    <property type="nucleotide sequence ID" value="NZ_LN879502.1"/>
</dbReference>
<reference evidence="4" key="1">
    <citation type="submission" date="2015-09" db="EMBL/GenBank/DDBJ databases">
        <authorList>
            <person name="Bertelli C."/>
        </authorList>
    </citation>
    <scope>NUCLEOTIDE SEQUENCE [LARGE SCALE GENOMIC DNA]</scope>
    <source>
        <strain evidence="4">KNic</strain>
    </source>
</reference>
<dbReference type="Proteomes" id="UP000069902">
    <property type="component" value="Chromosome cPNK"/>
</dbReference>
<evidence type="ECO:0000256" key="1">
    <source>
        <dbReference type="SAM" id="SignalP"/>
    </source>
</evidence>
<keyword evidence="1" id="KW-0732">Signal</keyword>
<feature type="chain" id="PRO_5006855791" evidence="1">
    <location>
        <begin position="30"/>
        <end position="336"/>
    </location>
</feature>
<feature type="domain" description="Peptidase S9 prolyl oligopeptidase catalytic" evidence="2">
    <location>
        <begin position="166"/>
        <end position="318"/>
    </location>
</feature>
<dbReference type="SUPFAM" id="SSF53474">
    <property type="entry name" value="alpha/beta-Hydrolases"/>
    <property type="match status" value="1"/>
</dbReference>
<dbReference type="Gene3D" id="3.40.50.1820">
    <property type="entry name" value="alpha/beta hydrolase"/>
    <property type="match status" value="1"/>
</dbReference>
<dbReference type="PATRIC" id="fig|389348.3.peg.1282"/>
<dbReference type="InterPro" id="IPR029058">
    <property type="entry name" value="AB_hydrolase_fold"/>
</dbReference>
<dbReference type="AlphaFoldDB" id="A0A0U5CPS6"/>
<dbReference type="InterPro" id="IPR001375">
    <property type="entry name" value="Peptidase_S9_cat"/>
</dbReference>
<evidence type="ECO:0000313" key="4">
    <source>
        <dbReference type="Proteomes" id="UP000069902"/>
    </source>
</evidence>
<protein>
    <submittedName>
        <fullName evidence="3">Putative secreted protein</fullName>
    </submittedName>
</protein>
<sequence>MIRYHFLFYSFLICMSGLYLNADQSPVHAAPLEKDNQRIAAYSAMIARYYDMNENEHIKDITESVLAEPTTPNNVKEAIRANQRHIYVFKYPSDGLMVKGFISLTPESQNYPLLVLFRGGNRDFGLPNPADRLVNYQHYAVISSTLRDGINAGRDEFGGADVNDMKNLIEFIPTLEKKLLIKLQTHSLDFLGISRGGMEMFLTLSRYPELQNRVNRVISLSGLLDLRRQMLDRPEMKEMFEEDFGLQNGNEEEWIQQRTPLMTISHLKKCLPVLIVQGTADSRINLAEGYEMVRQLHDTGHAVDYWEIEGGNHILSNHPQPMDLITYWLKTAHSSC</sequence>
<proteinExistence type="predicted"/>
<dbReference type="KEGG" id="pnl:PNK_1163"/>
<dbReference type="GO" id="GO:0006508">
    <property type="term" value="P:proteolysis"/>
    <property type="evidence" value="ECO:0007669"/>
    <property type="project" value="InterPro"/>
</dbReference>
<gene>
    <name evidence="3" type="ORF">PNK_1163</name>
</gene>
<feature type="signal peptide" evidence="1">
    <location>
        <begin position="1"/>
        <end position="29"/>
    </location>
</feature>
<evidence type="ECO:0000259" key="2">
    <source>
        <dbReference type="Pfam" id="PF00326"/>
    </source>
</evidence>
<dbReference type="GO" id="GO:0008236">
    <property type="term" value="F:serine-type peptidase activity"/>
    <property type="evidence" value="ECO:0007669"/>
    <property type="project" value="InterPro"/>
</dbReference>
<evidence type="ECO:0000313" key="3">
    <source>
        <dbReference type="EMBL" id="CUI16780.1"/>
    </source>
</evidence>
<name>A0A0U5CPS6_9BACT</name>
<keyword evidence="4" id="KW-1185">Reference proteome</keyword>
<dbReference type="InParanoid" id="A0A0U5CPS6"/>